<accession>A0A5S6QKG0</accession>
<organism evidence="2 3">
    <name type="scientific">Trichuris muris</name>
    <name type="common">Mouse whipworm</name>
    <dbReference type="NCBI Taxonomy" id="70415"/>
    <lineage>
        <taxon>Eukaryota</taxon>
        <taxon>Metazoa</taxon>
        <taxon>Ecdysozoa</taxon>
        <taxon>Nematoda</taxon>
        <taxon>Enoplea</taxon>
        <taxon>Dorylaimia</taxon>
        <taxon>Trichinellida</taxon>
        <taxon>Trichuridae</taxon>
        <taxon>Trichuris</taxon>
    </lineage>
</organism>
<dbReference type="WBParaSite" id="TMUE_2000007831.1">
    <property type="protein sequence ID" value="TMUE_2000007831.1"/>
    <property type="gene ID" value="WBGene00286804"/>
</dbReference>
<evidence type="ECO:0000256" key="1">
    <source>
        <dbReference type="SAM" id="MobiDB-lite"/>
    </source>
</evidence>
<protein>
    <submittedName>
        <fullName evidence="3">Uncharacterized protein</fullName>
    </submittedName>
</protein>
<proteinExistence type="predicted"/>
<name>A0A5S6QKG0_TRIMR</name>
<dbReference type="AlphaFoldDB" id="A0A5S6QKG0"/>
<reference evidence="3" key="1">
    <citation type="submission" date="2019-12" db="UniProtKB">
        <authorList>
            <consortium name="WormBaseParasite"/>
        </authorList>
    </citation>
    <scope>IDENTIFICATION</scope>
</reference>
<keyword evidence="2" id="KW-1185">Reference proteome</keyword>
<dbReference type="Proteomes" id="UP000046395">
    <property type="component" value="Unassembled WGS sequence"/>
</dbReference>
<sequence>MALKSIAGESEGQLSRSRRSSPFSISSAVQGERSPASPVNKWSGRSPEPKDDEDCACCCSHKKTRSRKLSSPQLSRARPEVKRAQRRKCRCLSCLCCRKKKLRKRDSRTPSPERSPETKREPKSKRSCLRCMFEFLCCCCCCCCCRRRRSRNEGDLERSPSPGKEQAGMKTKKEKQRSCLCRMIVSLYNCICCCLCCRRKKKQAEQCAKPSMFESTFEVTPGYETSLTKKAWEEEPADGSPSVESCKADNASMATVVEISSTTSRQPTEAATSSVVA</sequence>
<evidence type="ECO:0000313" key="2">
    <source>
        <dbReference type="Proteomes" id="UP000046395"/>
    </source>
</evidence>
<evidence type="ECO:0000313" key="3">
    <source>
        <dbReference type="WBParaSite" id="TMUE_2000007831.1"/>
    </source>
</evidence>
<feature type="region of interest" description="Disordered" evidence="1">
    <location>
        <begin position="1"/>
        <end position="54"/>
    </location>
</feature>